<name>A0AA96ELV4_9VIRU</name>
<evidence type="ECO:0000313" key="2">
    <source>
        <dbReference type="EMBL" id="WNL50014.1"/>
    </source>
</evidence>
<dbReference type="EMBL" id="OR343188">
    <property type="protein sequence ID" value="WNL50014.1"/>
    <property type="molecule type" value="Genomic_DNA"/>
</dbReference>
<proteinExistence type="predicted"/>
<dbReference type="Gene3D" id="3.30.780.10">
    <property type="entry name" value="SUI1-like domain"/>
    <property type="match status" value="1"/>
</dbReference>
<dbReference type="Pfam" id="PF01253">
    <property type="entry name" value="SUI1"/>
    <property type="match status" value="1"/>
</dbReference>
<dbReference type="InterPro" id="IPR001950">
    <property type="entry name" value="SUI1"/>
</dbReference>
<dbReference type="InterPro" id="IPR036877">
    <property type="entry name" value="SUI1_dom_sf"/>
</dbReference>
<feature type="domain" description="SUI1" evidence="1">
    <location>
        <begin position="20"/>
        <end position="83"/>
    </location>
</feature>
<reference evidence="2" key="1">
    <citation type="submission" date="2023-07" db="EMBL/GenBank/DDBJ databases">
        <authorList>
            <person name="Xia Y."/>
        </authorList>
    </citation>
    <scope>NUCLEOTIDE SEQUENCE</scope>
    <source>
        <strain evidence="2">F</strain>
    </source>
</reference>
<sequence length="93" mass="10499">MLAGYICPEKELEETQNSQVNISLVRASKKNFVTHVSGLSDQEKALKFLKRHLCCNGNLKEGNILEFQGDQRQKLALFLKEKSGTQNIKIHGI</sequence>
<dbReference type="SUPFAM" id="SSF55159">
    <property type="entry name" value="eIF1-like"/>
    <property type="match status" value="1"/>
</dbReference>
<gene>
    <name evidence="2" type="ORF">MarFTMF_498</name>
</gene>
<protein>
    <submittedName>
        <fullName evidence="2">Translation initiation factor SUI1</fullName>
    </submittedName>
</protein>
<keyword evidence="2" id="KW-0396">Initiation factor</keyword>
<organism evidence="2">
    <name type="scientific">Marseillevirus sp</name>
    <dbReference type="NCBI Taxonomy" id="2809551"/>
    <lineage>
        <taxon>Viruses</taxon>
        <taxon>Varidnaviria</taxon>
        <taxon>Bamfordvirae</taxon>
        <taxon>Nucleocytoviricota</taxon>
        <taxon>Megaviricetes</taxon>
        <taxon>Pimascovirales</taxon>
        <taxon>Pimascovirales incertae sedis</taxon>
        <taxon>Marseilleviridae</taxon>
        <taxon>Marseillevirus</taxon>
    </lineage>
</organism>
<dbReference type="PROSITE" id="PS50296">
    <property type="entry name" value="SUI1"/>
    <property type="match status" value="1"/>
</dbReference>
<accession>A0AA96ELV4</accession>
<keyword evidence="2" id="KW-0648">Protein biosynthesis</keyword>
<evidence type="ECO:0000259" key="1">
    <source>
        <dbReference type="PROSITE" id="PS50296"/>
    </source>
</evidence>